<feature type="region of interest" description="Disordered" evidence="1">
    <location>
        <begin position="1"/>
        <end position="30"/>
    </location>
</feature>
<feature type="region of interest" description="Disordered" evidence="1">
    <location>
        <begin position="349"/>
        <end position="384"/>
    </location>
</feature>
<feature type="compositionally biased region" description="Acidic residues" evidence="1">
    <location>
        <begin position="64"/>
        <end position="75"/>
    </location>
</feature>
<accession>A0A5N5QHN4</accession>
<feature type="region of interest" description="Disordered" evidence="1">
    <location>
        <begin position="181"/>
        <end position="222"/>
    </location>
</feature>
<keyword evidence="3" id="KW-1185">Reference proteome</keyword>
<sequence length="476" mass="53535">MTTVSNYPTESSRHGLATWPPRTSSTYRNRTRRYYAAVAQTIANIHDSEKQAPRGKRKRPTFDDGFESDSEFEVDESQKDESVTYTPGRRHAKRPCQLNNETKETSSAAGGADNLPEPSGSLKGTTMSGKYQDKPLFGSDDELMIEHARSPEPCQNLDMDPESVYGKPHVLVEMLAQAHCSEPTPDTNDVSPAPDPDDDLSERSSVCSDSHYDDEPEGNTTFCDRPGDYIQGLDIQKSKLTSGLLSDVQQYIQDLPNILTRRHRNEVLSQRNPNRGVDDETLRVELLSRLFEVWVNAGEFTDDQVQEIISQRPIDGSYGELEIPTPHLSSEFEADEELNSYEWSDIDFDDSLFPGRPSRPLLDDDDDSSSGPDSDTSGEPTSPSAYFTQWEMETMGIYQGVNGDDLEADEQQVDEQTDPEDEDQMDEQTSSEDEEQTDEQTDSEDEQQTDEQQTDEQQTDEQQIDITEMDPDTGEA</sequence>
<comment type="caution">
    <text evidence="2">The sequence shown here is derived from an EMBL/GenBank/DDBJ whole genome shotgun (WGS) entry which is preliminary data.</text>
</comment>
<dbReference type="EMBL" id="SSOP01000119">
    <property type="protein sequence ID" value="KAB5591174.1"/>
    <property type="molecule type" value="Genomic_DNA"/>
</dbReference>
<dbReference type="Proteomes" id="UP000383932">
    <property type="component" value="Unassembled WGS sequence"/>
</dbReference>
<name>A0A5N5QHN4_9AGAM</name>
<feature type="compositionally biased region" description="Acidic residues" evidence="1">
    <location>
        <begin position="404"/>
        <end position="476"/>
    </location>
</feature>
<feature type="region of interest" description="Disordered" evidence="1">
    <location>
        <begin position="403"/>
        <end position="476"/>
    </location>
</feature>
<evidence type="ECO:0000313" key="3">
    <source>
        <dbReference type="Proteomes" id="UP000383932"/>
    </source>
</evidence>
<reference evidence="2 3" key="1">
    <citation type="journal article" date="2019" name="Fungal Biol. Biotechnol.">
        <title>Draft genome sequence of fastidious pathogen Ceratobasidium theobromae, which causes vascular-streak dieback in Theobroma cacao.</title>
        <authorList>
            <person name="Ali S.S."/>
            <person name="Asman A."/>
            <person name="Shao J."/>
            <person name="Firmansyah A.P."/>
            <person name="Susilo A.W."/>
            <person name="Rosmana A."/>
            <person name="McMahon P."/>
            <person name="Junaid M."/>
            <person name="Guest D."/>
            <person name="Kheng T.Y."/>
            <person name="Meinhardt L.W."/>
            <person name="Bailey B.A."/>
        </authorList>
    </citation>
    <scope>NUCLEOTIDE SEQUENCE [LARGE SCALE GENOMIC DNA]</scope>
    <source>
        <strain evidence="2 3">CT2</strain>
    </source>
</reference>
<dbReference type="AlphaFoldDB" id="A0A5N5QHN4"/>
<feature type="compositionally biased region" description="Polar residues" evidence="1">
    <location>
        <begin position="97"/>
        <end position="108"/>
    </location>
</feature>
<protein>
    <submittedName>
        <fullName evidence="2">Uncharacterized protein</fullName>
    </submittedName>
</protein>
<gene>
    <name evidence="2" type="ORF">CTheo_5383</name>
</gene>
<evidence type="ECO:0000313" key="2">
    <source>
        <dbReference type="EMBL" id="KAB5591174.1"/>
    </source>
</evidence>
<evidence type="ECO:0000256" key="1">
    <source>
        <dbReference type="SAM" id="MobiDB-lite"/>
    </source>
</evidence>
<dbReference type="OrthoDB" id="3168773at2759"/>
<feature type="compositionally biased region" description="Polar residues" evidence="1">
    <location>
        <begin position="1"/>
        <end position="10"/>
    </location>
</feature>
<organism evidence="2 3">
    <name type="scientific">Ceratobasidium theobromae</name>
    <dbReference type="NCBI Taxonomy" id="1582974"/>
    <lineage>
        <taxon>Eukaryota</taxon>
        <taxon>Fungi</taxon>
        <taxon>Dikarya</taxon>
        <taxon>Basidiomycota</taxon>
        <taxon>Agaricomycotina</taxon>
        <taxon>Agaricomycetes</taxon>
        <taxon>Cantharellales</taxon>
        <taxon>Ceratobasidiaceae</taxon>
        <taxon>Ceratobasidium</taxon>
    </lineage>
</organism>
<feature type="region of interest" description="Disordered" evidence="1">
    <location>
        <begin position="43"/>
        <end position="137"/>
    </location>
</feature>
<proteinExistence type="predicted"/>